<reference evidence="2" key="1">
    <citation type="journal article" date="2019" name="Int. J. Syst. Evol. Microbiol.">
        <title>The Global Catalogue of Microorganisms (GCM) 10K type strain sequencing project: providing services to taxonomists for standard genome sequencing and annotation.</title>
        <authorList>
            <consortium name="The Broad Institute Genomics Platform"/>
            <consortium name="The Broad Institute Genome Sequencing Center for Infectious Disease"/>
            <person name="Wu L."/>
            <person name="Ma J."/>
        </authorList>
    </citation>
    <scope>NUCLEOTIDE SEQUENCE [LARGE SCALE GENOMIC DNA]</scope>
    <source>
        <strain evidence="2">CGMCC 1.10188</strain>
    </source>
</reference>
<keyword evidence="2" id="KW-1185">Reference proteome</keyword>
<dbReference type="EMBL" id="BMDZ01000069">
    <property type="protein sequence ID" value="GGB56958.1"/>
    <property type="molecule type" value="Genomic_DNA"/>
</dbReference>
<sequence>MPADFSIETEWFESDVGPAEDRATAAWLTIRCGDQIAADVQRQGEDRVEHAVPVSAYPLALWFAANWWRLRFEGAAADPHGLSWRLAHEMPAAGHGFVWPRGRIVSDGDMLGVSARPSGGFEHGIRYLSDINVRVPAAAFEMTFEMAVDQSTRPALHGSLSAARTASKPWSRLAAKPGKAPRSVIMA</sequence>
<organism evidence="1 2">
    <name type="scientific">Tistrella bauzanensis</name>
    <dbReference type="NCBI Taxonomy" id="657419"/>
    <lineage>
        <taxon>Bacteria</taxon>
        <taxon>Pseudomonadati</taxon>
        <taxon>Pseudomonadota</taxon>
        <taxon>Alphaproteobacteria</taxon>
        <taxon>Geminicoccales</taxon>
        <taxon>Geminicoccaceae</taxon>
        <taxon>Tistrella</taxon>
    </lineage>
</organism>
<gene>
    <name evidence="1" type="ORF">GCM10011505_42330</name>
</gene>
<comment type="caution">
    <text evidence="1">The sequence shown here is derived from an EMBL/GenBank/DDBJ whole genome shotgun (WGS) entry which is preliminary data.</text>
</comment>
<evidence type="ECO:0000313" key="2">
    <source>
        <dbReference type="Proteomes" id="UP000603352"/>
    </source>
</evidence>
<protein>
    <submittedName>
        <fullName evidence="1">Uncharacterized protein</fullName>
    </submittedName>
</protein>
<name>A0ABQ1J3H8_9PROT</name>
<proteinExistence type="predicted"/>
<evidence type="ECO:0000313" key="1">
    <source>
        <dbReference type="EMBL" id="GGB56958.1"/>
    </source>
</evidence>
<dbReference type="RefSeq" id="WP_188581647.1">
    <property type="nucleotide sequence ID" value="NZ_BMDZ01000069.1"/>
</dbReference>
<accession>A0ABQ1J3H8</accession>
<dbReference type="Proteomes" id="UP000603352">
    <property type="component" value="Unassembled WGS sequence"/>
</dbReference>